<evidence type="ECO:0000256" key="1">
    <source>
        <dbReference type="ARBA" id="ARBA00004202"/>
    </source>
</evidence>
<dbReference type="Gene3D" id="3.40.525.10">
    <property type="entry name" value="CRAL-TRIO lipid binding domain"/>
    <property type="match status" value="1"/>
</dbReference>
<dbReference type="PANTHER" id="PTHR45657">
    <property type="entry name" value="CRAL-TRIO DOMAIN-CONTAINING PROTEIN YKL091C-RELATED"/>
    <property type="match status" value="1"/>
</dbReference>
<dbReference type="PANTHER" id="PTHR45657:SF1">
    <property type="entry name" value="CRAL-TRIO DOMAIN-CONTAINING PROTEIN YKL091C-RELATED"/>
    <property type="match status" value="1"/>
</dbReference>
<dbReference type="EMBL" id="CP126216">
    <property type="protein sequence ID" value="WIA18102.1"/>
    <property type="molecule type" value="Genomic_DNA"/>
</dbReference>
<dbReference type="InterPro" id="IPR051026">
    <property type="entry name" value="PI/PC_transfer"/>
</dbReference>
<evidence type="ECO:0000259" key="5">
    <source>
        <dbReference type="PROSITE" id="PS50191"/>
    </source>
</evidence>
<comment type="similarity">
    <text evidence="3">Belongs to the SFH family.</text>
</comment>
<keyword evidence="7" id="KW-1185">Reference proteome</keyword>
<proteinExistence type="inferred from homology"/>
<protein>
    <recommendedName>
        <fullName evidence="5">CRAL-TRIO domain-containing protein</fullName>
    </recommendedName>
</protein>
<dbReference type="Proteomes" id="UP001244341">
    <property type="component" value="Chromosome 9b"/>
</dbReference>
<organism evidence="6 7">
    <name type="scientific">Tetradesmus obliquus</name>
    <name type="common">Green alga</name>
    <name type="synonym">Acutodesmus obliquus</name>
    <dbReference type="NCBI Taxonomy" id="3088"/>
    <lineage>
        <taxon>Eukaryota</taxon>
        <taxon>Viridiplantae</taxon>
        <taxon>Chlorophyta</taxon>
        <taxon>core chlorophytes</taxon>
        <taxon>Chlorophyceae</taxon>
        <taxon>CS clade</taxon>
        <taxon>Sphaeropleales</taxon>
        <taxon>Scenedesmaceae</taxon>
        <taxon>Tetradesmus</taxon>
    </lineage>
</organism>
<evidence type="ECO:0000313" key="6">
    <source>
        <dbReference type="EMBL" id="WIA18102.1"/>
    </source>
</evidence>
<gene>
    <name evidence="6" type="ORF">OEZ85_009580</name>
</gene>
<evidence type="ECO:0000256" key="3">
    <source>
        <dbReference type="ARBA" id="ARBA00038020"/>
    </source>
</evidence>
<sequence length="763" mass="80945">MVQQTIQALQGKLGHYSSRVSSRVANTLSAVRSRSGLYGAAGSFASRDGTAEELDPADPKAKHMQLQNTVVRALLVDEVLYEPSRLLRKNRKAVLLITGADLVLVKMTKDTSTASSAADGKASGANAAGGGSSDGGTAPEDAQASVLAQHELTKMIKCTASGSRLELEFIVTGSARFKVSAAALGFSTSSTEPSTAAMPGPAGTAAAAAAGASSAARSAAGRTASVDEEAEWQGEVVDAADIGAAEAGTATWGGCSTATADEAAADAPDLQQQQQQQDELASTPPASSGSGFMQWRTLRRSSGGGSGTLGRSSSYMRSLGSSVVEGALRSRLVKTDDGEYWVSVEAFALQFRDETLCQMAAGLLSSGRTAMRSALEWLKQGLPFSPEFAITHITECSSRGTGNEVLVAGPTAWGTELQLPDSWVEAIQAAQLPEEQPLMRPLEVPDGPAAFKVHLATPAGLAEATLLPEMLALLARQANPQRTGQLLALAVALEGDAAAHAADQGHPEHALMPGVVLISDPEPDWMTPDWRYRIIVARPTLEERRKVAQIVHAWRSSFAAHRLLSQPPPHFGWFQQQLGLKPLLVTPQGYVVLLIKMQSVVQMSRSLAAAGLRVSDMVAHCGFIWSFMFEVLAPHKHPAGRLIMITDMSGIKLGQAVGEGQVGARAIGDVCFAWPERLCRCLVLGTPSWFNMLYRMVRPHLSPSTRAKVQVMCDAEEAAAELARCLGPELVPQEFGGPCALPYDEYPAQKQLLKLVTQLQQQR</sequence>
<feature type="domain" description="CRAL-TRIO" evidence="5">
    <location>
        <begin position="630"/>
        <end position="743"/>
    </location>
</feature>
<dbReference type="CDD" id="cd00170">
    <property type="entry name" value="SEC14"/>
    <property type="match status" value="1"/>
</dbReference>
<comment type="subcellular location">
    <subcellularLocation>
        <location evidence="1">Cell membrane</location>
        <topology evidence="1">Peripheral membrane protein</topology>
    </subcellularLocation>
    <subcellularLocation>
        <location evidence="2">Golgi apparatus membrane</location>
        <topology evidence="2">Peripheral membrane protein</topology>
    </subcellularLocation>
</comment>
<reference evidence="6 7" key="1">
    <citation type="submission" date="2023-05" db="EMBL/GenBank/DDBJ databases">
        <title>A 100% complete, gapless, phased diploid assembly of the Scenedesmus obliquus UTEX 3031 genome.</title>
        <authorList>
            <person name="Biondi T.C."/>
            <person name="Hanschen E.R."/>
            <person name="Kwon T."/>
            <person name="Eng W."/>
            <person name="Kruse C.P.S."/>
            <person name="Koehler S.I."/>
            <person name="Kunde Y."/>
            <person name="Gleasner C.D."/>
            <person name="You Mak K.T."/>
            <person name="Polle J."/>
            <person name="Hovde B.T."/>
            <person name="Starkenburg S.R."/>
        </authorList>
    </citation>
    <scope>NUCLEOTIDE SEQUENCE [LARGE SCALE GENOMIC DNA]</scope>
    <source>
        <strain evidence="6 7">DOE0152z</strain>
    </source>
</reference>
<dbReference type="InterPro" id="IPR036865">
    <property type="entry name" value="CRAL-TRIO_dom_sf"/>
</dbReference>
<dbReference type="SUPFAM" id="SSF52087">
    <property type="entry name" value="CRAL/TRIO domain"/>
    <property type="match status" value="1"/>
</dbReference>
<evidence type="ECO:0000256" key="2">
    <source>
        <dbReference type="ARBA" id="ARBA00004395"/>
    </source>
</evidence>
<name>A0ABY8UA04_TETOB</name>
<feature type="region of interest" description="Disordered" evidence="4">
    <location>
        <begin position="114"/>
        <end position="140"/>
    </location>
</feature>
<feature type="compositionally biased region" description="Low complexity" evidence="4">
    <location>
        <begin position="264"/>
        <end position="281"/>
    </location>
</feature>
<dbReference type="InterPro" id="IPR001251">
    <property type="entry name" value="CRAL-TRIO_dom"/>
</dbReference>
<feature type="region of interest" description="Disordered" evidence="4">
    <location>
        <begin position="264"/>
        <end position="292"/>
    </location>
</feature>
<accession>A0ABY8UA04</accession>
<evidence type="ECO:0000256" key="4">
    <source>
        <dbReference type="SAM" id="MobiDB-lite"/>
    </source>
</evidence>
<feature type="compositionally biased region" description="Low complexity" evidence="4">
    <location>
        <begin position="114"/>
        <end position="126"/>
    </location>
</feature>
<evidence type="ECO:0000313" key="7">
    <source>
        <dbReference type="Proteomes" id="UP001244341"/>
    </source>
</evidence>
<dbReference type="PROSITE" id="PS50191">
    <property type="entry name" value="CRAL_TRIO"/>
    <property type="match status" value="1"/>
</dbReference>
<dbReference type="Pfam" id="PF00650">
    <property type="entry name" value="CRAL_TRIO"/>
    <property type="match status" value="1"/>
</dbReference>